<dbReference type="Proteomes" id="UP000004741">
    <property type="component" value="Unassembled WGS sequence"/>
</dbReference>
<accession>J0PGX1</accession>
<gene>
    <name evidence="1" type="ORF">HPHPH34_0279</name>
</gene>
<protein>
    <submittedName>
        <fullName evidence="1">Uncharacterized protein</fullName>
    </submittedName>
</protein>
<dbReference type="EMBL" id="AKPH01000001">
    <property type="protein sequence ID" value="EJB97775.1"/>
    <property type="molecule type" value="Genomic_DNA"/>
</dbReference>
<comment type="caution">
    <text evidence="1">The sequence shown here is derived from an EMBL/GenBank/DDBJ whole genome shotgun (WGS) entry which is preliminary data.</text>
</comment>
<dbReference type="AlphaFoldDB" id="J0PGX1"/>
<sequence length="47" mass="5679">MLSLCSFKWNKTLSLFIPLNWLERSFKKAQKFLLIKFIPFENPFLLS</sequence>
<proteinExistence type="predicted"/>
<evidence type="ECO:0000313" key="1">
    <source>
        <dbReference type="EMBL" id="EJB97775.1"/>
    </source>
</evidence>
<dbReference type="PATRIC" id="fig|992069.3.peg.270"/>
<name>J0PGX1_HELPX</name>
<evidence type="ECO:0000313" key="2">
    <source>
        <dbReference type="Proteomes" id="UP000004741"/>
    </source>
</evidence>
<organism evidence="1 2">
    <name type="scientific">Helicobacter pylori Hp H-34</name>
    <dbReference type="NCBI Taxonomy" id="992069"/>
    <lineage>
        <taxon>Bacteria</taxon>
        <taxon>Pseudomonadati</taxon>
        <taxon>Campylobacterota</taxon>
        <taxon>Epsilonproteobacteria</taxon>
        <taxon>Campylobacterales</taxon>
        <taxon>Helicobacteraceae</taxon>
        <taxon>Helicobacter</taxon>
    </lineage>
</organism>
<reference evidence="1 2" key="1">
    <citation type="journal article" date="2013" name="Pathog. Dis.">
        <title>Genome sequences of 65 Helicobacter pylori strains isolated from asymptomatic individuals and patients with gastric cancer, peptic ulcer disease, or gastritis.</title>
        <authorList>
            <person name="Blanchard T.G."/>
            <person name="Czinn S.J."/>
            <person name="Correa P."/>
            <person name="Nakazawa T."/>
            <person name="Keelan M."/>
            <person name="Morningstar L."/>
            <person name="Santana-Cruz I."/>
            <person name="Maroo A."/>
            <person name="McCracken C."/>
            <person name="Shefchek K."/>
            <person name="Daugherty S."/>
            <person name="Song Y."/>
            <person name="Fraser C.M."/>
            <person name="Fricke W.F."/>
        </authorList>
    </citation>
    <scope>NUCLEOTIDE SEQUENCE [LARGE SCALE GENOMIC DNA]</scope>
    <source>
        <strain evidence="1 2">Hp H-34</strain>
    </source>
</reference>